<keyword evidence="3" id="KW-1185">Reference proteome</keyword>
<name>A0A859FDG1_9BACI</name>
<dbReference type="NCBIfam" id="TIGR04001">
    <property type="entry name" value="thiol_BshB1"/>
    <property type="match status" value="1"/>
</dbReference>
<proteinExistence type="predicted"/>
<dbReference type="RefSeq" id="WP_176009153.1">
    <property type="nucleotide sequence ID" value="NZ_CP041372.2"/>
</dbReference>
<dbReference type="PANTHER" id="PTHR12993:SF30">
    <property type="entry name" value="N-ACETYL-ALPHA-D-GLUCOSAMINYL L-MALATE DEACETYLASE 1"/>
    <property type="match status" value="1"/>
</dbReference>
<protein>
    <submittedName>
        <fullName evidence="2">Bacillithiol biosynthesis deacetylase BshB1</fullName>
    </submittedName>
</protein>
<dbReference type="Pfam" id="PF02585">
    <property type="entry name" value="PIG-L"/>
    <property type="match status" value="1"/>
</dbReference>
<dbReference type="SUPFAM" id="SSF102588">
    <property type="entry name" value="LmbE-like"/>
    <property type="match status" value="1"/>
</dbReference>
<dbReference type="Proteomes" id="UP000318138">
    <property type="component" value="Chromosome"/>
</dbReference>
<sequence>MSHTDILAVGAHPDDVEIGMGGTLYKYRDKKTMIVHLTQAELSSNGTVATRLEESKRACDILNVDKTTTLTFPDRGLYTQRDKVIDELVKIIRETKPRFLFAPSKIDRHPDHGMCAELVAEAFFNSGIKRFKPELGDAFRPKALYFYQINGLHTPDFTIDISKSLEKKQEALEAFKSQFESTSTSTQTPLNNGYVEDVLARDKLIGRNSGVLYAEGFLTHHQYITKELFN</sequence>
<evidence type="ECO:0000256" key="1">
    <source>
        <dbReference type="ARBA" id="ARBA00001947"/>
    </source>
</evidence>
<dbReference type="AlphaFoldDB" id="A0A859FDG1"/>
<reference evidence="3" key="1">
    <citation type="submission" date="2019-07" db="EMBL/GenBank/DDBJ databases">
        <title>Bacillus alkalisoli sp. nov. isolated from saline soil.</title>
        <authorList>
            <person name="Sun J.-Q."/>
            <person name="Xu L."/>
        </authorList>
    </citation>
    <scope>NUCLEOTIDE SEQUENCE [LARGE SCALE GENOMIC DNA]</scope>
    <source>
        <strain evidence="3">M4U3P1</strain>
    </source>
</reference>
<dbReference type="Gene3D" id="3.40.50.10320">
    <property type="entry name" value="LmbE-like"/>
    <property type="match status" value="1"/>
</dbReference>
<dbReference type="KEGG" id="psua:FLK61_30855"/>
<dbReference type="InterPro" id="IPR024078">
    <property type="entry name" value="LmbE-like_dom_sf"/>
</dbReference>
<dbReference type="GO" id="GO:0071793">
    <property type="term" value="P:bacillithiol biosynthetic process"/>
    <property type="evidence" value="ECO:0007669"/>
    <property type="project" value="InterPro"/>
</dbReference>
<evidence type="ECO:0000313" key="3">
    <source>
        <dbReference type="Proteomes" id="UP000318138"/>
    </source>
</evidence>
<dbReference type="GO" id="GO:0016811">
    <property type="term" value="F:hydrolase activity, acting on carbon-nitrogen (but not peptide) bonds, in linear amides"/>
    <property type="evidence" value="ECO:0007669"/>
    <property type="project" value="TreeGrafter"/>
</dbReference>
<organism evidence="2 3">
    <name type="scientific">Paenalkalicoccus suaedae</name>
    <dbReference type="NCBI Taxonomy" id="2592382"/>
    <lineage>
        <taxon>Bacteria</taxon>
        <taxon>Bacillati</taxon>
        <taxon>Bacillota</taxon>
        <taxon>Bacilli</taxon>
        <taxon>Bacillales</taxon>
        <taxon>Bacillaceae</taxon>
        <taxon>Paenalkalicoccus</taxon>
    </lineage>
</organism>
<dbReference type="GO" id="GO:0019213">
    <property type="term" value="F:deacetylase activity"/>
    <property type="evidence" value="ECO:0007669"/>
    <property type="project" value="InterPro"/>
</dbReference>
<accession>A0A859FDG1</accession>
<dbReference type="PANTHER" id="PTHR12993">
    <property type="entry name" value="N-ACETYLGLUCOSAMINYL-PHOSPHATIDYLINOSITOL DE-N-ACETYLASE-RELATED"/>
    <property type="match status" value="1"/>
</dbReference>
<comment type="cofactor">
    <cofactor evidence="1">
        <name>Zn(2+)</name>
        <dbReference type="ChEBI" id="CHEBI:29105"/>
    </cofactor>
</comment>
<evidence type="ECO:0000313" key="2">
    <source>
        <dbReference type="EMBL" id="QKS71117.1"/>
    </source>
</evidence>
<dbReference type="EMBL" id="CP041372">
    <property type="protein sequence ID" value="QKS71117.1"/>
    <property type="molecule type" value="Genomic_DNA"/>
</dbReference>
<dbReference type="InterPro" id="IPR023842">
    <property type="entry name" value="Bacillithiol_biosynth_BshB1"/>
</dbReference>
<dbReference type="InterPro" id="IPR003737">
    <property type="entry name" value="GlcNAc_PI_deacetylase-related"/>
</dbReference>
<gene>
    <name evidence="2" type="primary">bshB1</name>
    <name evidence="2" type="ORF">FLK61_30855</name>
</gene>